<dbReference type="GO" id="GO:0004658">
    <property type="term" value="F:propionyl-CoA carboxylase activity"/>
    <property type="evidence" value="ECO:0007669"/>
    <property type="project" value="TreeGrafter"/>
</dbReference>
<name>A0A363UJ53_9GAMM</name>
<keyword evidence="5" id="KW-1185">Reference proteome</keyword>
<sequence>MTPPDSHGLDALETRQADALAMGGPDRIARQHAKGRLTARERIATLLEPDSFDELGLLARSDLPEARDRTPADGKICGYGQIGDRTVAVSADDVTVLAGAGGRIGVGKQMALMAYAQRKGYPMIHLGDAGGARVPDIMGSDGMMSMVYRIDQPPRDRSIPLLTLIMGECYGGPTWTASVSDIVIQVKGTAMCVGGPSILEIATGEQATAEALGGPALHAHTTGLVDLFADSDEHALQLARHCLSYFPSSARDLPPVAPTSQPVDTPLPELLDIVPTDPRQPYDMHRLLEQVVDTGSLLELKPSYDGSLITALARIDGHVVGLLANNPKVTAGAMGPGACEKATSFICLCDSFHIPLVFLHDTPGFFVGRRAEERQMPLKIMNFIEALHHSRVPRVSLVVRKSYGMAHCNMSGGNMGNDLMLAWPGADISFMAPAVAVNVAHGRRLAALPDEEGQALRAQMIEDMSRANAPWPAAERNLIDRVIDPRDTRRELARALARARGSDGEAGRSQRRLANWPRMA</sequence>
<dbReference type="Proteomes" id="UP000251800">
    <property type="component" value="Unassembled WGS sequence"/>
</dbReference>
<feature type="domain" description="CoA carboxyltransferase N-terminal" evidence="2">
    <location>
        <begin position="1"/>
        <end position="258"/>
    </location>
</feature>
<dbReference type="EMBL" id="QEQK01000010">
    <property type="protein sequence ID" value="PWN55455.1"/>
    <property type="molecule type" value="Genomic_DNA"/>
</dbReference>
<evidence type="ECO:0000256" key="1">
    <source>
        <dbReference type="SAM" id="MobiDB-lite"/>
    </source>
</evidence>
<dbReference type="PROSITE" id="PS50989">
    <property type="entry name" value="COA_CT_CTER"/>
    <property type="match status" value="1"/>
</dbReference>
<dbReference type="SUPFAM" id="SSF52096">
    <property type="entry name" value="ClpP/crotonase"/>
    <property type="match status" value="2"/>
</dbReference>
<comment type="caution">
    <text evidence="4">The sequence shown here is derived from an EMBL/GenBank/DDBJ whole genome shotgun (WGS) entry which is preliminary data.</text>
</comment>
<protein>
    <submittedName>
        <fullName evidence="4">Carboxyl transferase</fullName>
    </submittedName>
</protein>
<proteinExistence type="predicted"/>
<organism evidence="4 5">
    <name type="scientific">Abyssibacter profundi</name>
    <dbReference type="NCBI Taxonomy" id="2182787"/>
    <lineage>
        <taxon>Bacteria</taxon>
        <taxon>Pseudomonadati</taxon>
        <taxon>Pseudomonadota</taxon>
        <taxon>Gammaproteobacteria</taxon>
        <taxon>Chromatiales</taxon>
        <taxon>Oceanococcaceae</taxon>
        <taxon>Abyssibacter</taxon>
    </lineage>
</organism>
<dbReference type="OrthoDB" id="9803706at2"/>
<dbReference type="InterPro" id="IPR051047">
    <property type="entry name" value="AccD/PCCB"/>
</dbReference>
<dbReference type="GO" id="GO:0016740">
    <property type="term" value="F:transferase activity"/>
    <property type="evidence" value="ECO:0007669"/>
    <property type="project" value="UniProtKB-KW"/>
</dbReference>
<keyword evidence="4" id="KW-0808">Transferase</keyword>
<reference evidence="4 5" key="1">
    <citation type="submission" date="2018-05" db="EMBL/GenBank/DDBJ databases">
        <title>Abyssibacter profundi OUC007T gen. nov., sp. nov, a marine bacterium isolated from seawater of the Mariana Trench.</title>
        <authorList>
            <person name="Zhou S."/>
        </authorList>
    </citation>
    <scope>NUCLEOTIDE SEQUENCE [LARGE SCALE GENOMIC DNA]</scope>
    <source>
        <strain evidence="4 5">OUC007</strain>
    </source>
</reference>
<accession>A0A363UJ53</accession>
<dbReference type="PANTHER" id="PTHR43842">
    <property type="entry name" value="PROPIONYL-COA CARBOXYLASE BETA CHAIN"/>
    <property type="match status" value="1"/>
</dbReference>
<dbReference type="InterPro" id="IPR011762">
    <property type="entry name" value="COA_CT_N"/>
</dbReference>
<dbReference type="RefSeq" id="WP_109720694.1">
    <property type="nucleotide sequence ID" value="NZ_QEQK01000010.1"/>
</dbReference>
<dbReference type="Gene3D" id="3.90.226.10">
    <property type="entry name" value="2-enoyl-CoA Hydratase, Chain A, domain 1"/>
    <property type="match status" value="2"/>
</dbReference>
<evidence type="ECO:0000313" key="5">
    <source>
        <dbReference type="Proteomes" id="UP000251800"/>
    </source>
</evidence>
<dbReference type="PROSITE" id="PS50980">
    <property type="entry name" value="COA_CT_NTER"/>
    <property type="match status" value="1"/>
</dbReference>
<dbReference type="Pfam" id="PF01039">
    <property type="entry name" value="Carboxyl_trans"/>
    <property type="match status" value="1"/>
</dbReference>
<dbReference type="AlphaFoldDB" id="A0A363UJ53"/>
<evidence type="ECO:0000259" key="2">
    <source>
        <dbReference type="PROSITE" id="PS50980"/>
    </source>
</evidence>
<feature type="region of interest" description="Disordered" evidence="1">
    <location>
        <begin position="498"/>
        <end position="520"/>
    </location>
</feature>
<dbReference type="InterPro" id="IPR011763">
    <property type="entry name" value="COA_CT_C"/>
</dbReference>
<dbReference type="InterPro" id="IPR034733">
    <property type="entry name" value="AcCoA_carboxyl_beta"/>
</dbReference>
<gene>
    <name evidence="4" type="ORF">DEH80_11715</name>
</gene>
<dbReference type="PANTHER" id="PTHR43842:SF2">
    <property type="entry name" value="PROPIONYL-COA CARBOXYLASE BETA CHAIN, MITOCHONDRIAL"/>
    <property type="match status" value="1"/>
</dbReference>
<feature type="domain" description="CoA carboxyltransferase C-terminal" evidence="3">
    <location>
        <begin position="262"/>
        <end position="498"/>
    </location>
</feature>
<evidence type="ECO:0000313" key="4">
    <source>
        <dbReference type="EMBL" id="PWN55455.1"/>
    </source>
</evidence>
<evidence type="ECO:0000259" key="3">
    <source>
        <dbReference type="PROSITE" id="PS50989"/>
    </source>
</evidence>
<dbReference type="InterPro" id="IPR029045">
    <property type="entry name" value="ClpP/crotonase-like_dom_sf"/>
</dbReference>